<comment type="caution">
    <text evidence="3">The sequence shown here is derived from an EMBL/GenBank/DDBJ whole genome shotgun (WGS) entry which is preliminary data.</text>
</comment>
<dbReference type="GO" id="GO:0016740">
    <property type="term" value="F:transferase activity"/>
    <property type="evidence" value="ECO:0007669"/>
    <property type="project" value="UniProtKB-KW"/>
</dbReference>
<evidence type="ECO:0000256" key="1">
    <source>
        <dbReference type="ARBA" id="ARBA00022679"/>
    </source>
</evidence>
<accession>A0A0F9IF36</accession>
<keyword evidence="1" id="KW-0808">Transferase</keyword>
<organism evidence="3">
    <name type="scientific">marine sediment metagenome</name>
    <dbReference type="NCBI Taxonomy" id="412755"/>
    <lineage>
        <taxon>unclassified sequences</taxon>
        <taxon>metagenomes</taxon>
        <taxon>ecological metagenomes</taxon>
    </lineage>
</organism>
<feature type="domain" description="Thymidylate synthase/dCMP hydroxymethylase" evidence="2">
    <location>
        <begin position="103"/>
        <end position="252"/>
    </location>
</feature>
<evidence type="ECO:0000313" key="3">
    <source>
        <dbReference type="EMBL" id="KKM18339.1"/>
    </source>
</evidence>
<sequence length="269" mass="31474">MKTVNIKATTLSDAWFQAVYKCLEVGRDFTIDRGSYKGDKRLEFDHITIQIQEPWHEPLLPKIPETYNLPDPVEEGYVDEYLPYLMTGEIAEGESYTYGSRLNKAHINNDWIEKEYRENELKEILIQEHEVWKNKNIIGFDEEWDSILSQVELLIWTYKNKGVRNNQMVLQVAQPDDMLLQDPPCLRHIDTRIQDDKLHFFPYFRSWDLWGGFPANLAAIELMKQYIAGEIGVGNGQIIAASKGLHLYSYVWELAEIIRGKTIEEFRKG</sequence>
<evidence type="ECO:0000259" key="2">
    <source>
        <dbReference type="Pfam" id="PF00303"/>
    </source>
</evidence>
<dbReference type="EMBL" id="LAZR01014244">
    <property type="protein sequence ID" value="KKM18339.1"/>
    <property type="molecule type" value="Genomic_DNA"/>
</dbReference>
<dbReference type="InterPro" id="IPR023451">
    <property type="entry name" value="Thymidate_synth/dCMP_Mease_dom"/>
</dbReference>
<proteinExistence type="predicted"/>
<dbReference type="AlphaFoldDB" id="A0A0F9IF36"/>
<dbReference type="InterPro" id="IPR036926">
    <property type="entry name" value="Thymidate_synth/dCMP_Mease_sf"/>
</dbReference>
<dbReference type="SUPFAM" id="SSF55831">
    <property type="entry name" value="Thymidylate synthase/dCMP hydroxymethylase"/>
    <property type="match status" value="1"/>
</dbReference>
<gene>
    <name evidence="3" type="ORF">LCGC14_1666680</name>
</gene>
<name>A0A0F9IF36_9ZZZZ</name>
<dbReference type="Gene3D" id="3.30.572.10">
    <property type="entry name" value="Thymidylate synthase/dCMP hydroxymethylase domain"/>
    <property type="match status" value="1"/>
</dbReference>
<protein>
    <recommendedName>
        <fullName evidence="2">Thymidylate synthase/dCMP hydroxymethylase domain-containing protein</fullName>
    </recommendedName>
</protein>
<dbReference type="Pfam" id="PF00303">
    <property type="entry name" value="Thymidylat_synt"/>
    <property type="match status" value="1"/>
</dbReference>
<reference evidence="3" key="1">
    <citation type="journal article" date="2015" name="Nature">
        <title>Complex archaea that bridge the gap between prokaryotes and eukaryotes.</title>
        <authorList>
            <person name="Spang A."/>
            <person name="Saw J.H."/>
            <person name="Jorgensen S.L."/>
            <person name="Zaremba-Niedzwiedzka K."/>
            <person name="Martijn J."/>
            <person name="Lind A.E."/>
            <person name="van Eijk R."/>
            <person name="Schleper C."/>
            <person name="Guy L."/>
            <person name="Ettema T.J."/>
        </authorList>
    </citation>
    <scope>NUCLEOTIDE SEQUENCE</scope>
</reference>